<keyword evidence="3" id="KW-0732">Signal</keyword>
<dbReference type="PANTHER" id="PTHR30023">
    <property type="entry name" value="D-ALANYL-D-ALANINE CARBOXYPEPTIDASE"/>
    <property type="match status" value="1"/>
</dbReference>
<dbReference type="Proteomes" id="UP000664265">
    <property type="component" value="Unassembled WGS sequence"/>
</dbReference>
<feature type="signal peptide" evidence="3">
    <location>
        <begin position="1"/>
        <end position="29"/>
    </location>
</feature>
<dbReference type="GO" id="GO:0009002">
    <property type="term" value="F:serine-type D-Ala-D-Ala carboxypeptidase activity"/>
    <property type="evidence" value="ECO:0007669"/>
    <property type="project" value="UniProtKB-EC"/>
</dbReference>
<dbReference type="Pfam" id="PF02113">
    <property type="entry name" value="Peptidase_S13"/>
    <property type="match status" value="2"/>
</dbReference>
<protein>
    <submittedName>
        <fullName evidence="4">D-alanyl-D-alanine carboxypeptidase/D-alanyl-D-alanine-endopeptidase</fullName>
        <ecNumber evidence="4">3.4.16.4</ecNumber>
    </submittedName>
</protein>
<evidence type="ECO:0000256" key="3">
    <source>
        <dbReference type="SAM" id="SignalP"/>
    </source>
</evidence>
<dbReference type="SUPFAM" id="SSF56601">
    <property type="entry name" value="beta-lactamase/transpeptidase-like"/>
    <property type="match status" value="1"/>
</dbReference>
<evidence type="ECO:0000313" key="4">
    <source>
        <dbReference type="EMBL" id="MBO1363008.1"/>
    </source>
</evidence>
<evidence type="ECO:0000256" key="2">
    <source>
        <dbReference type="ARBA" id="ARBA00022801"/>
    </source>
</evidence>
<dbReference type="InterPro" id="IPR000667">
    <property type="entry name" value="Peptidase_S13"/>
</dbReference>
<sequence>MMKRIFSLPERRKYLITFLLSLLVCPVFAQVENEVVDNDDSDEPDSAVVLGLSPDTITRPWPQSVQYRLAQLLEGDMFKTSQVGIMVYDLDADSAIFKYNERQLMRPASTMKVITAITTIDQLGGDYQFKTDLCYTGKIEGRTLRGDVYCVGGFDPRFNSDDLNAFVEAIKKMGVDTIHGRIIADKSMKDDERYGEGWCWDDDNWTLSPLLISKKDQFISRFLQALVTANVVLEVTTAEGRKPNDAYCIVTRFHTIDQILMRMLKESDNLYAESMFYQLAASTGNRPASARSARTVIKRLVNKIGLNASNYKFADGSGLSLYNYVSAELEVSMLRYAYRNENIYHHLIQALPIAGQDGTLKKRMRGAFTNGNVKAKTGTVTGVSSLAGYCTSSNGHRLCFSIINQGLLHGKNGRAFQDKVCTVLCQP</sequence>
<keyword evidence="5" id="KW-1185">Reference proteome</keyword>
<dbReference type="NCBIfam" id="TIGR00666">
    <property type="entry name" value="PBP4"/>
    <property type="match status" value="1"/>
</dbReference>
<accession>A0ABS3M4B1</accession>
<dbReference type="PRINTS" id="PR00922">
    <property type="entry name" value="DADACBPTASE3"/>
</dbReference>
<name>A0ABS3M4B1_9BACT</name>
<reference evidence="4 5" key="1">
    <citation type="submission" date="2021-01" db="EMBL/GenBank/DDBJ databases">
        <title>Prevotella A2931 sp. nov.</title>
        <authorList>
            <person name="Buhl M."/>
            <person name="Oberhettinger P."/>
        </authorList>
    </citation>
    <scope>NUCLEOTIDE SEQUENCE [LARGE SCALE GENOMIC DNA]</scope>
    <source>
        <strain evidence="4 5">A2931</strain>
    </source>
</reference>
<feature type="chain" id="PRO_5046424911" evidence="3">
    <location>
        <begin position="30"/>
        <end position="427"/>
    </location>
</feature>
<evidence type="ECO:0000256" key="1">
    <source>
        <dbReference type="ARBA" id="ARBA00006096"/>
    </source>
</evidence>
<dbReference type="Gene3D" id="3.40.710.10">
    <property type="entry name" value="DD-peptidase/beta-lactamase superfamily"/>
    <property type="match status" value="2"/>
</dbReference>
<proteinExistence type="inferred from homology"/>
<keyword evidence="2 4" id="KW-0378">Hydrolase</keyword>
<organism evidence="4 5">
    <name type="scientific">Prevotella illustrans</name>
    <dbReference type="NCBI Taxonomy" id="2800387"/>
    <lineage>
        <taxon>Bacteria</taxon>
        <taxon>Pseudomonadati</taxon>
        <taxon>Bacteroidota</taxon>
        <taxon>Bacteroidia</taxon>
        <taxon>Bacteroidales</taxon>
        <taxon>Prevotellaceae</taxon>
        <taxon>Prevotella</taxon>
    </lineage>
</organism>
<evidence type="ECO:0000313" key="5">
    <source>
        <dbReference type="Proteomes" id="UP000664265"/>
    </source>
</evidence>
<dbReference type="PANTHER" id="PTHR30023:SF0">
    <property type="entry name" value="PENICILLIN-SENSITIVE CARBOXYPEPTIDASE A"/>
    <property type="match status" value="1"/>
</dbReference>
<comment type="similarity">
    <text evidence="1">Belongs to the peptidase S13 family.</text>
</comment>
<comment type="caution">
    <text evidence="4">The sequence shown here is derived from an EMBL/GenBank/DDBJ whole genome shotgun (WGS) entry which is preliminary data.</text>
</comment>
<dbReference type="EMBL" id="JAERMS010000008">
    <property type="protein sequence ID" value="MBO1363008.1"/>
    <property type="molecule type" value="Genomic_DNA"/>
</dbReference>
<keyword evidence="4" id="KW-0121">Carboxypeptidase</keyword>
<dbReference type="RefSeq" id="WP_107583213.1">
    <property type="nucleotide sequence ID" value="NZ_JAERMS010000008.1"/>
</dbReference>
<keyword evidence="4" id="KW-0645">Protease</keyword>
<dbReference type="Gene3D" id="3.50.80.20">
    <property type="entry name" value="D-Ala-D-Ala carboxypeptidase C, peptidase S13"/>
    <property type="match status" value="1"/>
</dbReference>
<dbReference type="EC" id="3.4.16.4" evidence="4"/>
<dbReference type="InterPro" id="IPR012338">
    <property type="entry name" value="Beta-lactam/transpept-like"/>
</dbReference>
<gene>
    <name evidence="4" type="primary">dacB</name>
    <name evidence="4" type="ORF">JHU38_04320</name>
</gene>